<dbReference type="CDD" id="cd06587">
    <property type="entry name" value="VOC"/>
    <property type="match status" value="1"/>
</dbReference>
<gene>
    <name evidence="3" type="ORF">GCM10009554_39250</name>
</gene>
<dbReference type="InterPro" id="IPR029068">
    <property type="entry name" value="Glyas_Bleomycin-R_OHBP_Dase"/>
</dbReference>
<feature type="compositionally biased region" description="Gly residues" evidence="1">
    <location>
        <begin position="109"/>
        <end position="122"/>
    </location>
</feature>
<comment type="caution">
    <text evidence="3">The sequence shown here is derived from an EMBL/GenBank/DDBJ whole genome shotgun (WGS) entry which is preliminary data.</text>
</comment>
<dbReference type="Proteomes" id="UP001500542">
    <property type="component" value="Unassembled WGS sequence"/>
</dbReference>
<evidence type="ECO:0000259" key="2">
    <source>
        <dbReference type="PROSITE" id="PS51819"/>
    </source>
</evidence>
<feature type="region of interest" description="Disordered" evidence="1">
    <location>
        <begin position="103"/>
        <end position="122"/>
    </location>
</feature>
<dbReference type="EMBL" id="BAAAHK010000008">
    <property type="protein sequence ID" value="GAA0944818.1"/>
    <property type="molecule type" value="Genomic_DNA"/>
</dbReference>
<name>A0ABN1QME9_9ACTN</name>
<organism evidence="3 4">
    <name type="scientific">Kribbella koreensis</name>
    <dbReference type="NCBI Taxonomy" id="57909"/>
    <lineage>
        <taxon>Bacteria</taxon>
        <taxon>Bacillati</taxon>
        <taxon>Actinomycetota</taxon>
        <taxon>Actinomycetes</taxon>
        <taxon>Propionibacteriales</taxon>
        <taxon>Kribbellaceae</taxon>
        <taxon>Kribbella</taxon>
    </lineage>
</organism>
<evidence type="ECO:0000313" key="4">
    <source>
        <dbReference type="Proteomes" id="UP001500542"/>
    </source>
</evidence>
<evidence type="ECO:0000256" key="1">
    <source>
        <dbReference type="SAM" id="MobiDB-lite"/>
    </source>
</evidence>
<reference evidence="3 4" key="1">
    <citation type="journal article" date="2019" name="Int. J. Syst. Evol. Microbiol.">
        <title>The Global Catalogue of Microorganisms (GCM) 10K type strain sequencing project: providing services to taxonomists for standard genome sequencing and annotation.</title>
        <authorList>
            <consortium name="The Broad Institute Genomics Platform"/>
            <consortium name="The Broad Institute Genome Sequencing Center for Infectious Disease"/>
            <person name="Wu L."/>
            <person name="Ma J."/>
        </authorList>
    </citation>
    <scope>NUCLEOTIDE SEQUENCE [LARGE SCALE GENOMIC DNA]</scope>
    <source>
        <strain evidence="3 4">JCM 10977</strain>
    </source>
</reference>
<proteinExistence type="predicted"/>
<dbReference type="Pfam" id="PF00903">
    <property type="entry name" value="Glyoxalase"/>
    <property type="match status" value="1"/>
</dbReference>
<dbReference type="InterPro" id="IPR004360">
    <property type="entry name" value="Glyas_Fos-R_dOase_dom"/>
</dbReference>
<evidence type="ECO:0000313" key="3">
    <source>
        <dbReference type="EMBL" id="GAA0944818.1"/>
    </source>
</evidence>
<dbReference type="InterPro" id="IPR037523">
    <property type="entry name" value="VOC_core"/>
</dbReference>
<protein>
    <recommendedName>
        <fullName evidence="2">VOC domain-containing protein</fullName>
    </recommendedName>
</protein>
<accession>A0ABN1QME9</accession>
<dbReference type="PROSITE" id="PS51819">
    <property type="entry name" value="VOC"/>
    <property type="match status" value="1"/>
</dbReference>
<feature type="domain" description="VOC" evidence="2">
    <location>
        <begin position="5"/>
        <end position="114"/>
    </location>
</feature>
<dbReference type="Gene3D" id="3.10.180.10">
    <property type="entry name" value="2,3-Dihydroxybiphenyl 1,2-Dioxygenase, domain 1"/>
    <property type="match status" value="1"/>
</dbReference>
<dbReference type="SUPFAM" id="SSF54593">
    <property type="entry name" value="Glyoxalase/Bleomycin resistance protein/Dihydroxybiphenyl dioxygenase"/>
    <property type="match status" value="1"/>
</dbReference>
<keyword evidence="4" id="KW-1185">Reference proteome</keyword>
<sequence>MVGMTVDLFAGVAVREIGAASGWYERFFGGEPAFLPNEVEAVWEVGEHQYVYIVEAAERAGHALVTLFVSDLDAVVDGLSARGIEPVKRETYENGVRKITYNDPDGNEIGYGGGPADHAGNG</sequence>